<dbReference type="EMBL" id="JARBHB010000005">
    <property type="protein sequence ID" value="KAJ8882893.1"/>
    <property type="molecule type" value="Genomic_DNA"/>
</dbReference>
<evidence type="ECO:0000313" key="1">
    <source>
        <dbReference type="EMBL" id="KAJ8882893.1"/>
    </source>
</evidence>
<protein>
    <submittedName>
        <fullName evidence="1">Uncharacterized protein</fullName>
    </submittedName>
</protein>
<keyword evidence="2" id="KW-1185">Reference proteome</keyword>
<comment type="caution">
    <text evidence="1">The sequence shown here is derived from an EMBL/GenBank/DDBJ whole genome shotgun (WGS) entry which is preliminary data.</text>
</comment>
<sequence>MSFLMRDQRLSGARVTRYQRPCDYVTGSPRRWPSEAVAEAGPSNYFPALSLVDYDDTSSSGDVISVVDLVLHHHFTHINILVPLPLTDKPKTPAIIASPIAPADVTYPIDIITYHSDNNTFPIVPAKFRLLWRPLQYRIESSLLTITATRVVLRQHLYRVRSNHLPTDYNDMRCRNTWVKIAQEHLNAGTQGRAKRGDPRENRATRGILLHNSHMRKSGRDPTRNRTRVDLIQCLRRSRPHSHQEPQRIPTCRCYLASGWMKCYSTREVSVTHRPAMNAPYLDISTRASSSELKWCNSFLCRSQIRSRIEFRTTMVQPGISNLSADGGQRGKMRNKGLGNLPLSPDRMSVPNETLILLRVCCFARPARMSEEDRESSYDSDGAGKSMTGVELQTRAADPGCIVFCVYLKNALDY</sequence>
<gene>
    <name evidence="1" type="ORF">PR048_014716</name>
</gene>
<reference evidence="1 2" key="1">
    <citation type="submission" date="2023-02" db="EMBL/GenBank/DDBJ databases">
        <title>LHISI_Scaffold_Assembly.</title>
        <authorList>
            <person name="Stuart O.P."/>
            <person name="Cleave R."/>
            <person name="Magrath M.J.L."/>
            <person name="Mikheyev A.S."/>
        </authorList>
    </citation>
    <scope>NUCLEOTIDE SEQUENCE [LARGE SCALE GENOMIC DNA]</scope>
    <source>
        <strain evidence="1">Daus_M_001</strain>
        <tissue evidence="1">Leg muscle</tissue>
    </source>
</reference>
<organism evidence="1 2">
    <name type="scientific">Dryococelus australis</name>
    <dbReference type="NCBI Taxonomy" id="614101"/>
    <lineage>
        <taxon>Eukaryota</taxon>
        <taxon>Metazoa</taxon>
        <taxon>Ecdysozoa</taxon>
        <taxon>Arthropoda</taxon>
        <taxon>Hexapoda</taxon>
        <taxon>Insecta</taxon>
        <taxon>Pterygota</taxon>
        <taxon>Neoptera</taxon>
        <taxon>Polyneoptera</taxon>
        <taxon>Phasmatodea</taxon>
        <taxon>Verophasmatodea</taxon>
        <taxon>Anareolatae</taxon>
        <taxon>Phasmatidae</taxon>
        <taxon>Eurycanthinae</taxon>
        <taxon>Dryococelus</taxon>
    </lineage>
</organism>
<name>A0ABQ9HFT2_9NEOP</name>
<accession>A0ABQ9HFT2</accession>
<proteinExistence type="predicted"/>
<evidence type="ECO:0000313" key="2">
    <source>
        <dbReference type="Proteomes" id="UP001159363"/>
    </source>
</evidence>
<dbReference type="Proteomes" id="UP001159363">
    <property type="component" value="Chromosome 4"/>
</dbReference>